<dbReference type="RefSeq" id="WP_092813850.1">
    <property type="nucleotide sequence ID" value="NZ_FMVW01000006.1"/>
</dbReference>
<dbReference type="Gene3D" id="3.90.550.10">
    <property type="entry name" value="Spore Coat Polysaccharide Biosynthesis Protein SpsA, Chain A"/>
    <property type="match status" value="1"/>
</dbReference>
<proteinExistence type="predicted"/>
<dbReference type="AlphaFoldDB" id="A0A1G5NTP4"/>
<dbReference type="InterPro" id="IPR029044">
    <property type="entry name" value="Nucleotide-diphossugar_trans"/>
</dbReference>
<keyword evidence="3" id="KW-1185">Reference proteome</keyword>
<dbReference type="PANTHER" id="PTHR22916">
    <property type="entry name" value="GLYCOSYLTRANSFERASE"/>
    <property type="match status" value="1"/>
</dbReference>
<dbReference type="STRING" id="1120955.SAMN03080610_02611"/>
<dbReference type="Pfam" id="PF00535">
    <property type="entry name" value="Glycos_transf_2"/>
    <property type="match status" value="1"/>
</dbReference>
<evidence type="ECO:0000313" key="3">
    <source>
        <dbReference type="Proteomes" id="UP000199347"/>
    </source>
</evidence>
<reference evidence="2 3" key="1">
    <citation type="submission" date="2016-10" db="EMBL/GenBank/DDBJ databases">
        <authorList>
            <person name="de Groot N.N."/>
        </authorList>
    </citation>
    <scope>NUCLEOTIDE SEQUENCE [LARGE SCALE GENOMIC DNA]</scope>
    <source>
        <strain evidence="2 3">DSM 2698</strain>
    </source>
</reference>
<dbReference type="SUPFAM" id="SSF53448">
    <property type="entry name" value="Nucleotide-diphospho-sugar transferases"/>
    <property type="match status" value="1"/>
</dbReference>
<dbReference type="OrthoDB" id="9807795at2"/>
<dbReference type="GO" id="GO:0016758">
    <property type="term" value="F:hexosyltransferase activity"/>
    <property type="evidence" value="ECO:0007669"/>
    <property type="project" value="UniProtKB-ARBA"/>
</dbReference>
<gene>
    <name evidence="2" type="ORF">SAMN03080610_02611</name>
</gene>
<dbReference type="EMBL" id="FMVW01000006">
    <property type="protein sequence ID" value="SCZ40584.1"/>
    <property type="molecule type" value="Genomic_DNA"/>
</dbReference>
<dbReference type="InterPro" id="IPR001173">
    <property type="entry name" value="Glyco_trans_2-like"/>
</dbReference>
<evidence type="ECO:0000259" key="1">
    <source>
        <dbReference type="Pfam" id="PF00535"/>
    </source>
</evidence>
<feature type="domain" description="Glycosyltransferase 2-like" evidence="1">
    <location>
        <begin position="7"/>
        <end position="167"/>
    </location>
</feature>
<dbReference type="PANTHER" id="PTHR22916:SF3">
    <property type="entry name" value="UDP-GLCNAC:BETAGAL BETA-1,3-N-ACETYLGLUCOSAMINYLTRANSFERASE-LIKE PROTEIN 1"/>
    <property type="match status" value="1"/>
</dbReference>
<dbReference type="Proteomes" id="UP000199347">
    <property type="component" value="Unassembled WGS sequence"/>
</dbReference>
<sequence length="314" mass="34878">MTTPLFSVIIPCWNAEKTIAATLRSVLDQTLADWEVIVIDDGSTDGSAEILADFAARDRRIAYRTVENGGPSRARNLGALELAKGRYLAFLDADDLWAADKLEIMAARFADDVAVQALYADVAFFTNVPEDAQSRTKVRRDQLFLRDVLAENPFCTTSNLVVERKAFAATGGFDETIVYGEDLEWLVRFVAMSGVIEGVDQTLVYYRNTPGSLSSNIEAMASAWQSRLATLRRMHIGLAEKDLRAAEAQHLRYLARRALRSEGSRFTPMRFALRGIWTSPVSFFDNPRRGFLTLAAACALPFFPQSAGRPACFQ</sequence>
<protein>
    <submittedName>
        <fullName evidence="2">Glycosyltransferase involved in cell wall bisynthesis</fullName>
    </submittedName>
</protein>
<name>A0A1G5NTP4_AFIMA</name>
<evidence type="ECO:0000313" key="2">
    <source>
        <dbReference type="EMBL" id="SCZ40584.1"/>
    </source>
</evidence>
<keyword evidence="2" id="KW-0808">Transferase</keyword>
<organism evidence="2 3">
    <name type="scientific">Afifella marina DSM 2698</name>
    <dbReference type="NCBI Taxonomy" id="1120955"/>
    <lineage>
        <taxon>Bacteria</taxon>
        <taxon>Pseudomonadati</taxon>
        <taxon>Pseudomonadota</taxon>
        <taxon>Alphaproteobacteria</taxon>
        <taxon>Hyphomicrobiales</taxon>
        <taxon>Afifellaceae</taxon>
        <taxon>Afifella</taxon>
    </lineage>
</organism>
<accession>A0A1G5NTP4</accession>